<comment type="subcellular location">
    <subcellularLocation>
        <location evidence="1">Cell membrane</location>
        <topology evidence="1">Multi-pass membrane protein</topology>
    </subcellularLocation>
</comment>
<comment type="caution">
    <text evidence="10">The sequence shown here is derived from an EMBL/GenBank/DDBJ whole genome shotgun (WGS) entry which is preliminary data.</text>
</comment>
<feature type="transmembrane region" description="Helical" evidence="8">
    <location>
        <begin position="78"/>
        <end position="98"/>
    </location>
</feature>
<evidence type="ECO:0000313" key="11">
    <source>
        <dbReference type="Proteomes" id="UP000004754"/>
    </source>
</evidence>
<name>E6ME51_9FIRM</name>
<comment type="similarity">
    <text evidence="7">Belongs to the ThrE exporter (TC 2.A.79) family.</text>
</comment>
<evidence type="ECO:0000256" key="1">
    <source>
        <dbReference type="ARBA" id="ARBA00004651"/>
    </source>
</evidence>
<keyword evidence="3" id="KW-0997">Cell inner membrane</keyword>
<organism evidence="10 11">
    <name type="scientific">Pseudoramibacter alactolyticus ATCC 23263</name>
    <dbReference type="NCBI Taxonomy" id="887929"/>
    <lineage>
        <taxon>Bacteria</taxon>
        <taxon>Bacillati</taxon>
        <taxon>Bacillota</taxon>
        <taxon>Clostridia</taxon>
        <taxon>Eubacteriales</taxon>
        <taxon>Eubacteriaceae</taxon>
        <taxon>Pseudoramibacter</taxon>
    </lineage>
</organism>
<keyword evidence="11" id="KW-1185">Reference proteome</keyword>
<evidence type="ECO:0000256" key="8">
    <source>
        <dbReference type="SAM" id="Phobius"/>
    </source>
</evidence>
<keyword evidence="2" id="KW-1003">Cell membrane</keyword>
<feature type="transmembrane region" description="Helical" evidence="8">
    <location>
        <begin position="118"/>
        <end position="139"/>
    </location>
</feature>
<gene>
    <name evidence="10" type="ORF">HMP0721_0284</name>
</gene>
<keyword evidence="5 8" id="KW-1133">Transmembrane helix</keyword>
<proteinExistence type="inferred from homology"/>
<feature type="domain" description="Threonine/Serine exporter ThrE" evidence="9">
    <location>
        <begin position="8"/>
        <end position="132"/>
    </location>
</feature>
<evidence type="ECO:0000256" key="2">
    <source>
        <dbReference type="ARBA" id="ARBA00022475"/>
    </source>
</evidence>
<dbReference type="AlphaFoldDB" id="E6ME51"/>
<feature type="transmembrane region" description="Helical" evidence="8">
    <location>
        <begin position="28"/>
        <end position="46"/>
    </location>
</feature>
<evidence type="ECO:0000259" key="9">
    <source>
        <dbReference type="Pfam" id="PF12821"/>
    </source>
</evidence>
<dbReference type="GO" id="GO:0005886">
    <property type="term" value="C:plasma membrane"/>
    <property type="evidence" value="ECO:0007669"/>
    <property type="project" value="UniProtKB-SubCell"/>
</dbReference>
<reference evidence="10 11" key="1">
    <citation type="submission" date="2010-12" db="EMBL/GenBank/DDBJ databases">
        <authorList>
            <person name="Muzny D."/>
            <person name="Qin X."/>
            <person name="Deng J."/>
            <person name="Jiang H."/>
            <person name="Liu Y."/>
            <person name="Qu J."/>
            <person name="Song X.-Z."/>
            <person name="Zhang L."/>
            <person name="Thornton R."/>
            <person name="Coyle M."/>
            <person name="Francisco L."/>
            <person name="Jackson L."/>
            <person name="Javaid M."/>
            <person name="Korchina V."/>
            <person name="Kovar C."/>
            <person name="Mata R."/>
            <person name="Mathew T."/>
            <person name="Ngo R."/>
            <person name="Nguyen L."/>
            <person name="Nguyen N."/>
            <person name="Okwuonu G."/>
            <person name="Ongeri F."/>
            <person name="Pham C."/>
            <person name="Simmons D."/>
            <person name="Wilczek-Boney K."/>
            <person name="Hale W."/>
            <person name="Jakkamsetti A."/>
            <person name="Pham P."/>
            <person name="Ruth R."/>
            <person name="San Lucas F."/>
            <person name="Warren J."/>
            <person name="Zhang J."/>
            <person name="Zhao Z."/>
            <person name="Zhou C."/>
            <person name="Zhu D."/>
            <person name="Lee S."/>
            <person name="Bess C."/>
            <person name="Blankenburg K."/>
            <person name="Forbes L."/>
            <person name="Fu Q."/>
            <person name="Gubbala S."/>
            <person name="Hirani K."/>
            <person name="Jayaseelan J.C."/>
            <person name="Lara F."/>
            <person name="Munidasa M."/>
            <person name="Palculict T."/>
            <person name="Patil S."/>
            <person name="Pu L.-L."/>
            <person name="Saada N."/>
            <person name="Tang L."/>
            <person name="Weissenberger G."/>
            <person name="Zhu Y."/>
            <person name="Hemphill L."/>
            <person name="Shang Y."/>
            <person name="Youmans B."/>
            <person name="Ayvaz T."/>
            <person name="Ross M."/>
            <person name="Santibanez J."/>
            <person name="Aqrawi P."/>
            <person name="Gross S."/>
            <person name="Joshi V."/>
            <person name="Fowler G."/>
            <person name="Nazareth L."/>
            <person name="Reid J."/>
            <person name="Worley K."/>
            <person name="Petrosino J."/>
            <person name="Highlander S."/>
            <person name="Gibbs R."/>
        </authorList>
    </citation>
    <scope>NUCLEOTIDE SEQUENCE [LARGE SCALE GENOMIC DNA]</scope>
    <source>
        <strain evidence="10 11">ATCC 23263</strain>
    </source>
</reference>
<keyword evidence="6 8" id="KW-0472">Membrane</keyword>
<dbReference type="Pfam" id="PF12821">
    <property type="entry name" value="ThrE_2"/>
    <property type="match status" value="1"/>
</dbReference>
<evidence type="ECO:0000256" key="7">
    <source>
        <dbReference type="ARBA" id="ARBA00034125"/>
    </source>
</evidence>
<dbReference type="PANTHER" id="PTHR34390:SF1">
    <property type="entry name" value="SUCCINATE TRANSPORTER SUBUNIT YJJB-RELATED"/>
    <property type="match status" value="1"/>
</dbReference>
<dbReference type="GO" id="GO:0015744">
    <property type="term" value="P:succinate transport"/>
    <property type="evidence" value="ECO:0007669"/>
    <property type="project" value="TreeGrafter"/>
</dbReference>
<dbReference type="InterPro" id="IPR050539">
    <property type="entry name" value="ThrE_Dicarb/AminoAcid_Exp"/>
</dbReference>
<keyword evidence="4 8" id="KW-0812">Transmembrane</keyword>
<dbReference type="RefSeq" id="WP_006597703.1">
    <property type="nucleotide sequence ID" value="NZ_GL622359.1"/>
</dbReference>
<evidence type="ECO:0000256" key="3">
    <source>
        <dbReference type="ARBA" id="ARBA00022519"/>
    </source>
</evidence>
<dbReference type="EMBL" id="AEQN01000006">
    <property type="protein sequence ID" value="EFV02598.1"/>
    <property type="molecule type" value="Genomic_DNA"/>
</dbReference>
<dbReference type="InterPro" id="IPR024528">
    <property type="entry name" value="ThrE_2"/>
</dbReference>
<dbReference type="Proteomes" id="UP000004754">
    <property type="component" value="Unassembled WGS sequence"/>
</dbReference>
<feature type="transmembrane region" description="Helical" evidence="8">
    <location>
        <begin position="6"/>
        <end position="23"/>
    </location>
</feature>
<accession>E6ME51</accession>
<evidence type="ECO:0000256" key="5">
    <source>
        <dbReference type="ARBA" id="ARBA00022989"/>
    </source>
</evidence>
<dbReference type="HOGENOM" id="CLU_117642_0_0_9"/>
<dbReference type="PANTHER" id="PTHR34390">
    <property type="entry name" value="UPF0442 PROTEIN YJJB-RELATED"/>
    <property type="match status" value="1"/>
</dbReference>
<feature type="transmembrane region" description="Helical" evidence="8">
    <location>
        <begin position="52"/>
        <end position="71"/>
    </location>
</feature>
<evidence type="ECO:0000256" key="6">
    <source>
        <dbReference type="ARBA" id="ARBA00023136"/>
    </source>
</evidence>
<sequence>MAAGIQIGAAFFGSLGFALLFNLERRHLFWAALGGAVAWAVYLQIGYAVPRIGIQSFGAALFLGLYSEILARMAAAPATTFLVVGFIPLIPGFSLYHTTVSLVAGQFSRAGRFGVETVTIAGALAAGIVVSMILCQMILQSARLIGKRAKNK</sequence>
<evidence type="ECO:0000313" key="10">
    <source>
        <dbReference type="EMBL" id="EFV02598.1"/>
    </source>
</evidence>
<dbReference type="eggNOG" id="COG3610">
    <property type="taxonomic scope" value="Bacteria"/>
</dbReference>
<dbReference type="STRING" id="887929.HMP0721_0284"/>
<evidence type="ECO:0000256" key="4">
    <source>
        <dbReference type="ARBA" id="ARBA00022692"/>
    </source>
</evidence>
<protein>
    <recommendedName>
        <fullName evidence="9">Threonine/Serine exporter ThrE domain-containing protein</fullName>
    </recommendedName>
</protein>
<dbReference type="OrthoDB" id="9810047at2"/>